<protein>
    <recommendedName>
        <fullName evidence="4">Lipoprotein</fullName>
    </recommendedName>
</protein>
<evidence type="ECO:0000313" key="3">
    <source>
        <dbReference type="Proteomes" id="UP000018458"/>
    </source>
</evidence>
<keyword evidence="3" id="KW-1185">Reference proteome</keyword>
<proteinExistence type="predicted"/>
<feature type="chain" id="PRO_5003224152" description="Lipoprotein" evidence="1">
    <location>
        <begin position="23"/>
        <end position="176"/>
    </location>
</feature>
<evidence type="ECO:0000313" key="2">
    <source>
        <dbReference type="EMBL" id="EFY07896.1"/>
    </source>
</evidence>
<dbReference type="EMBL" id="AEVO01000010">
    <property type="protein sequence ID" value="EFY07896.1"/>
    <property type="molecule type" value="Genomic_DNA"/>
</dbReference>
<reference evidence="2 3" key="1">
    <citation type="submission" date="2011-01" db="EMBL/GenBank/DDBJ databases">
        <authorList>
            <person name="Weinstock G."/>
            <person name="Sodergren E."/>
            <person name="Clifton S."/>
            <person name="Fulton L."/>
            <person name="Fulton B."/>
            <person name="Courtney L."/>
            <person name="Fronick C."/>
            <person name="Harrison M."/>
            <person name="Strong C."/>
            <person name="Farmer C."/>
            <person name="Delahaunty K."/>
            <person name="Markovic C."/>
            <person name="Hall O."/>
            <person name="Minx P."/>
            <person name="Tomlinson C."/>
            <person name="Mitreva M."/>
            <person name="Hou S."/>
            <person name="Chen J."/>
            <person name="Wollam A."/>
            <person name="Pepin K.H."/>
            <person name="Johnson M."/>
            <person name="Bhonagiri V."/>
            <person name="Zhang X."/>
            <person name="Suruliraj S."/>
            <person name="Warren W."/>
            <person name="Chinwalla A."/>
            <person name="Mardis E.R."/>
            <person name="Wilson R.K."/>
        </authorList>
    </citation>
    <scope>NUCLEOTIDE SEQUENCE [LARGE SCALE GENOMIC DNA]</scope>
    <source>
        <strain evidence="3">DSM 22608 / JCM 16073 / KCTC 15190 / YIT 12066</strain>
    </source>
</reference>
<dbReference type="Proteomes" id="UP000018458">
    <property type="component" value="Unassembled WGS sequence"/>
</dbReference>
<accession>E8LHV8</accession>
<comment type="caution">
    <text evidence="2">The sequence shown here is derived from an EMBL/GenBank/DDBJ whole genome shotgun (WGS) entry which is preliminary data.</text>
</comment>
<dbReference type="OrthoDB" id="9995754at2"/>
<evidence type="ECO:0000256" key="1">
    <source>
        <dbReference type="SAM" id="SignalP"/>
    </source>
</evidence>
<organism evidence="2 3">
    <name type="scientific">Succinatimonas hippei (strain DSM 22608 / JCM 16073 / KCTC 15190 / YIT 12066)</name>
    <dbReference type="NCBI Taxonomy" id="762983"/>
    <lineage>
        <taxon>Bacteria</taxon>
        <taxon>Pseudomonadati</taxon>
        <taxon>Pseudomonadota</taxon>
        <taxon>Gammaproteobacteria</taxon>
        <taxon>Aeromonadales</taxon>
        <taxon>Succinivibrionaceae</taxon>
        <taxon>Succinatimonas</taxon>
    </lineage>
</organism>
<feature type="signal peptide" evidence="1">
    <location>
        <begin position="1"/>
        <end position="22"/>
    </location>
</feature>
<dbReference type="AlphaFoldDB" id="E8LHV8"/>
<sequence length="176" mass="19342">MKYLLLPLIFAVGLSACNSSHNEPNTSPSDVPPSQIKQSTTVANDFFSIDVPDDWEIFSKEGPSMPAHISVSKNDGSALVTISVARSSRTIEETCKLVANNLVDDQKDITVPAKVEFGTCKVQANVDGKPVGMWMRSYPDRSLYSIYYEGEPSIVNEILMSLKGNEQIMMLLVQPL</sequence>
<keyword evidence="1" id="KW-0732">Signal</keyword>
<evidence type="ECO:0008006" key="4">
    <source>
        <dbReference type="Google" id="ProtNLM"/>
    </source>
</evidence>
<dbReference type="RefSeq" id="WP_009142496.1">
    <property type="nucleotide sequence ID" value="NZ_GL830948.1"/>
</dbReference>
<gene>
    <name evidence="2" type="ORF">HMPREF9444_00271</name>
</gene>
<dbReference type="PROSITE" id="PS51257">
    <property type="entry name" value="PROKAR_LIPOPROTEIN"/>
    <property type="match status" value="1"/>
</dbReference>
<dbReference type="HOGENOM" id="CLU_1524358_0_0_6"/>
<name>E8LHV8_SUCHY</name>